<dbReference type="AlphaFoldDB" id="A0A327W2R1"/>
<proteinExistence type="predicted"/>
<organism evidence="1 2">
    <name type="scientific">Chitinophaga dinghuensis</name>
    <dbReference type="NCBI Taxonomy" id="1539050"/>
    <lineage>
        <taxon>Bacteria</taxon>
        <taxon>Pseudomonadati</taxon>
        <taxon>Bacteroidota</taxon>
        <taxon>Chitinophagia</taxon>
        <taxon>Chitinophagales</taxon>
        <taxon>Chitinophagaceae</taxon>
        <taxon>Chitinophaga</taxon>
    </lineage>
</organism>
<gene>
    <name evidence="1" type="ORF">CLV59_104561</name>
</gene>
<sequence length="38" mass="4016">MSFKYVDSEEFAIKLVSDLSSLAAARMDAAPFTGGEGC</sequence>
<keyword evidence="2" id="KW-1185">Reference proteome</keyword>
<dbReference type="Proteomes" id="UP000249819">
    <property type="component" value="Unassembled WGS sequence"/>
</dbReference>
<evidence type="ECO:0000313" key="2">
    <source>
        <dbReference type="Proteomes" id="UP000249819"/>
    </source>
</evidence>
<reference evidence="1 2" key="1">
    <citation type="submission" date="2018-06" db="EMBL/GenBank/DDBJ databases">
        <title>Genomic Encyclopedia of Archaeal and Bacterial Type Strains, Phase II (KMG-II): from individual species to whole genera.</title>
        <authorList>
            <person name="Goeker M."/>
        </authorList>
    </citation>
    <scope>NUCLEOTIDE SEQUENCE [LARGE SCALE GENOMIC DNA]</scope>
    <source>
        <strain evidence="1 2">DSM 29821</strain>
    </source>
</reference>
<protein>
    <submittedName>
        <fullName evidence="1">Uncharacterized protein</fullName>
    </submittedName>
</protein>
<name>A0A327W2R1_9BACT</name>
<comment type="caution">
    <text evidence="1">The sequence shown here is derived from an EMBL/GenBank/DDBJ whole genome shotgun (WGS) entry which is preliminary data.</text>
</comment>
<dbReference type="EMBL" id="QLMA01000004">
    <property type="protein sequence ID" value="RAJ82334.1"/>
    <property type="molecule type" value="Genomic_DNA"/>
</dbReference>
<evidence type="ECO:0000313" key="1">
    <source>
        <dbReference type="EMBL" id="RAJ82334.1"/>
    </source>
</evidence>
<accession>A0A327W2R1</accession>